<sequence length="284" mass="29828">MEKRIIGLGVLFGALGGLLAFVFARVLSEPIIDRAIDYEGGREDARLELDRAAGHAVEHVHEAELFTRSVQANAGLGFGIIVFGAAVGALFAVVYCIALGRAARLAPRPLALLVAGGMFLALYGVPFVKYPPNPPAVGNADTIAERTGLHLAMVALTVALLLAAIWLSRKLQARLGVWNAAVLAGAAFVVVMGVVMALLPWPGELGAEPVGGGFATDTPRPLTDPSGRIVFPGFPADDLYYFRLYSLLGQVILWTVIGFGMATLAPRLLARAGHRDESAPAAPA</sequence>
<keyword evidence="1" id="KW-0472">Membrane</keyword>
<gene>
    <name evidence="2" type="ORF">NDR86_02325</name>
</gene>
<accession>A0A9X2E1I4</accession>
<dbReference type="RefSeq" id="WP_251909169.1">
    <property type="nucleotide sequence ID" value="NZ_JAMRXG010000001.1"/>
</dbReference>
<dbReference type="Proteomes" id="UP001139157">
    <property type="component" value="Unassembled WGS sequence"/>
</dbReference>
<keyword evidence="1" id="KW-1133">Transmembrane helix</keyword>
<feature type="transmembrane region" description="Helical" evidence="1">
    <location>
        <begin position="110"/>
        <end position="128"/>
    </location>
</feature>
<evidence type="ECO:0000313" key="2">
    <source>
        <dbReference type="EMBL" id="MCM6772307.1"/>
    </source>
</evidence>
<keyword evidence="1" id="KW-0812">Transmembrane</keyword>
<protein>
    <submittedName>
        <fullName evidence="2">CbtA family protein</fullName>
    </submittedName>
</protein>
<dbReference type="AlphaFoldDB" id="A0A9X2E1I4"/>
<reference evidence="2" key="1">
    <citation type="submission" date="2022-06" db="EMBL/GenBank/DDBJ databases">
        <title>Novel species in genus nocardia.</title>
        <authorList>
            <person name="Li F."/>
        </authorList>
    </citation>
    <scope>NUCLEOTIDE SEQUENCE</scope>
    <source>
        <strain evidence="2">CDC141</strain>
    </source>
</reference>
<name>A0A9X2E1I4_9NOCA</name>
<dbReference type="InterPro" id="IPR012666">
    <property type="entry name" value="CbtA_put"/>
</dbReference>
<dbReference type="EMBL" id="JAMRXG010000001">
    <property type="protein sequence ID" value="MCM6772307.1"/>
    <property type="molecule type" value="Genomic_DNA"/>
</dbReference>
<evidence type="ECO:0000313" key="3">
    <source>
        <dbReference type="Proteomes" id="UP001139157"/>
    </source>
</evidence>
<organism evidence="2 3">
    <name type="scientific">Nocardia pulmonis</name>
    <dbReference type="NCBI Taxonomy" id="2951408"/>
    <lineage>
        <taxon>Bacteria</taxon>
        <taxon>Bacillati</taxon>
        <taxon>Actinomycetota</taxon>
        <taxon>Actinomycetes</taxon>
        <taxon>Mycobacteriales</taxon>
        <taxon>Nocardiaceae</taxon>
        <taxon>Nocardia</taxon>
    </lineage>
</organism>
<feature type="transmembrane region" description="Helical" evidence="1">
    <location>
        <begin position="76"/>
        <end position="98"/>
    </location>
</feature>
<evidence type="ECO:0000256" key="1">
    <source>
        <dbReference type="SAM" id="Phobius"/>
    </source>
</evidence>
<feature type="transmembrane region" description="Helical" evidence="1">
    <location>
        <begin position="148"/>
        <end position="168"/>
    </location>
</feature>
<comment type="caution">
    <text evidence="2">The sequence shown here is derived from an EMBL/GenBank/DDBJ whole genome shotgun (WGS) entry which is preliminary data.</text>
</comment>
<feature type="transmembrane region" description="Helical" evidence="1">
    <location>
        <begin position="244"/>
        <end position="265"/>
    </location>
</feature>
<dbReference type="Pfam" id="PF09490">
    <property type="entry name" value="CbtA"/>
    <property type="match status" value="1"/>
</dbReference>
<proteinExistence type="predicted"/>
<feature type="transmembrane region" description="Helical" evidence="1">
    <location>
        <begin position="180"/>
        <end position="201"/>
    </location>
</feature>
<keyword evidence="3" id="KW-1185">Reference proteome</keyword>